<dbReference type="GO" id="GO:0030687">
    <property type="term" value="C:preribosome, large subunit precursor"/>
    <property type="evidence" value="ECO:0007669"/>
    <property type="project" value="TreeGrafter"/>
</dbReference>
<proteinExistence type="predicted"/>
<feature type="domain" description="ATPase dynein-related AAA" evidence="4">
    <location>
        <begin position="53"/>
        <end position="150"/>
    </location>
</feature>
<dbReference type="PANTHER" id="PTHR48103">
    <property type="entry name" value="MIDASIN-RELATED"/>
    <property type="match status" value="1"/>
</dbReference>
<dbReference type="GO" id="GO:0000027">
    <property type="term" value="P:ribosomal large subunit assembly"/>
    <property type="evidence" value="ECO:0007669"/>
    <property type="project" value="TreeGrafter"/>
</dbReference>
<accession>A0A915DGE6</accession>
<protein>
    <submittedName>
        <fullName evidence="6">ATPase dynein-related AAA domain-containing protein</fullName>
    </submittedName>
</protein>
<evidence type="ECO:0000256" key="1">
    <source>
        <dbReference type="ARBA" id="ARBA00022741"/>
    </source>
</evidence>
<dbReference type="Proteomes" id="UP000887574">
    <property type="component" value="Unplaced"/>
</dbReference>
<keyword evidence="5" id="KW-1185">Reference proteome</keyword>
<sequence>MARKKSKRNNIDREVCPIPEKSNKTEKSDDGFLQSRITYSNNVNNLLSTQMLVLVKGPLCSGKTYCAQEVATARKLPMKTLQINDDLDSRTIFGSYSCTDVPGEFVWQPSMFSKCLKEECLILLKSFDTAHVDLVAAILSLAETHSYRVQAKAFVK</sequence>
<feature type="compositionally biased region" description="Basic and acidic residues" evidence="3">
    <location>
        <begin position="9"/>
        <end position="29"/>
    </location>
</feature>
<evidence type="ECO:0000256" key="2">
    <source>
        <dbReference type="ARBA" id="ARBA00022840"/>
    </source>
</evidence>
<dbReference type="InterPro" id="IPR027417">
    <property type="entry name" value="P-loop_NTPase"/>
</dbReference>
<keyword evidence="1" id="KW-0547">Nucleotide-binding</keyword>
<keyword evidence="2" id="KW-0067">ATP-binding</keyword>
<dbReference type="WBParaSite" id="jg19263">
    <property type="protein sequence ID" value="jg19263"/>
    <property type="gene ID" value="jg19263"/>
</dbReference>
<dbReference type="SUPFAM" id="SSF52540">
    <property type="entry name" value="P-loop containing nucleoside triphosphate hydrolases"/>
    <property type="match status" value="1"/>
</dbReference>
<dbReference type="GO" id="GO:0000055">
    <property type="term" value="P:ribosomal large subunit export from nucleus"/>
    <property type="evidence" value="ECO:0007669"/>
    <property type="project" value="TreeGrafter"/>
</dbReference>
<dbReference type="GO" id="GO:0005524">
    <property type="term" value="F:ATP binding"/>
    <property type="evidence" value="ECO:0007669"/>
    <property type="project" value="UniProtKB-KW"/>
</dbReference>
<name>A0A915DGE6_9BILA</name>
<feature type="region of interest" description="Disordered" evidence="3">
    <location>
        <begin position="1"/>
        <end position="29"/>
    </location>
</feature>
<evidence type="ECO:0000313" key="6">
    <source>
        <dbReference type="WBParaSite" id="jg19263"/>
    </source>
</evidence>
<dbReference type="Gene3D" id="3.40.50.300">
    <property type="entry name" value="P-loop containing nucleotide triphosphate hydrolases"/>
    <property type="match status" value="1"/>
</dbReference>
<evidence type="ECO:0000256" key="3">
    <source>
        <dbReference type="SAM" id="MobiDB-lite"/>
    </source>
</evidence>
<dbReference type="AlphaFoldDB" id="A0A915DGE6"/>
<dbReference type="InterPro" id="IPR011704">
    <property type="entry name" value="ATPase_dyneun-rel_AAA"/>
</dbReference>
<dbReference type="PANTHER" id="PTHR48103:SF2">
    <property type="entry name" value="MIDASIN"/>
    <property type="match status" value="1"/>
</dbReference>
<dbReference type="Pfam" id="PF07728">
    <property type="entry name" value="AAA_5"/>
    <property type="match status" value="1"/>
</dbReference>
<evidence type="ECO:0000313" key="5">
    <source>
        <dbReference type="Proteomes" id="UP000887574"/>
    </source>
</evidence>
<reference evidence="6" key="1">
    <citation type="submission" date="2022-11" db="UniProtKB">
        <authorList>
            <consortium name="WormBaseParasite"/>
        </authorList>
    </citation>
    <scope>IDENTIFICATION</scope>
</reference>
<evidence type="ECO:0000259" key="4">
    <source>
        <dbReference type="Pfam" id="PF07728"/>
    </source>
</evidence>
<organism evidence="5 6">
    <name type="scientific">Ditylenchus dipsaci</name>
    <dbReference type="NCBI Taxonomy" id="166011"/>
    <lineage>
        <taxon>Eukaryota</taxon>
        <taxon>Metazoa</taxon>
        <taxon>Ecdysozoa</taxon>
        <taxon>Nematoda</taxon>
        <taxon>Chromadorea</taxon>
        <taxon>Rhabditida</taxon>
        <taxon>Tylenchina</taxon>
        <taxon>Tylenchomorpha</taxon>
        <taxon>Sphaerularioidea</taxon>
        <taxon>Anguinidae</taxon>
        <taxon>Anguininae</taxon>
        <taxon>Ditylenchus</taxon>
    </lineage>
</organism>
<dbReference type="GO" id="GO:0005634">
    <property type="term" value="C:nucleus"/>
    <property type="evidence" value="ECO:0007669"/>
    <property type="project" value="TreeGrafter"/>
</dbReference>
<dbReference type="GO" id="GO:0016887">
    <property type="term" value="F:ATP hydrolysis activity"/>
    <property type="evidence" value="ECO:0007669"/>
    <property type="project" value="InterPro"/>
</dbReference>